<dbReference type="RefSeq" id="WP_118416810.1">
    <property type="nucleotide sequence ID" value="NZ_QROP01000037.1"/>
</dbReference>
<gene>
    <name evidence="1" type="ORF">DW026_12045</name>
</gene>
<organism evidence="1 2">
    <name type="scientific">Segatella copri</name>
    <dbReference type="NCBI Taxonomy" id="165179"/>
    <lineage>
        <taxon>Bacteria</taxon>
        <taxon>Pseudomonadati</taxon>
        <taxon>Bacteroidota</taxon>
        <taxon>Bacteroidia</taxon>
        <taxon>Bacteroidales</taxon>
        <taxon>Prevotellaceae</taxon>
        <taxon>Segatella</taxon>
    </lineage>
</organism>
<dbReference type="EMBL" id="QROP01000037">
    <property type="protein sequence ID" value="RHL35093.1"/>
    <property type="molecule type" value="Genomic_DNA"/>
</dbReference>
<accession>A0AA92VA14</accession>
<dbReference type="Proteomes" id="UP000283672">
    <property type="component" value="Unassembled WGS sequence"/>
</dbReference>
<evidence type="ECO:0000313" key="2">
    <source>
        <dbReference type="Proteomes" id="UP000283672"/>
    </source>
</evidence>
<name>A0AA92VA14_9BACT</name>
<protein>
    <submittedName>
        <fullName evidence="1">Uncharacterized protein</fullName>
    </submittedName>
</protein>
<sequence length="120" mass="13792">MTHIRFNLTEKDRGGAISTSFSGRSEGREVRKVHELDKKDGDGCVYDVYIPRNTTSINPSFFLGLFYSSIKKLGMEKFKKKYVFCYDDLQDSLRDVIRSNVEKCFVRAQNELNGITGLSY</sequence>
<evidence type="ECO:0000313" key="1">
    <source>
        <dbReference type="EMBL" id="RHL35093.1"/>
    </source>
</evidence>
<comment type="caution">
    <text evidence="1">The sequence shown here is derived from an EMBL/GenBank/DDBJ whole genome shotgun (WGS) entry which is preliminary data.</text>
</comment>
<dbReference type="AlphaFoldDB" id="A0AA92VA14"/>
<reference evidence="1 2" key="1">
    <citation type="submission" date="2018-08" db="EMBL/GenBank/DDBJ databases">
        <title>A genome reference for cultivated species of the human gut microbiota.</title>
        <authorList>
            <person name="Zou Y."/>
            <person name="Xue W."/>
            <person name="Luo G."/>
        </authorList>
    </citation>
    <scope>NUCLEOTIDE SEQUENCE [LARGE SCALE GENOMIC DNA]</scope>
    <source>
        <strain evidence="1 2">AF38-11</strain>
    </source>
</reference>
<proteinExistence type="predicted"/>